<feature type="compositionally biased region" description="Pro residues" evidence="1">
    <location>
        <begin position="138"/>
        <end position="147"/>
    </location>
</feature>
<sequence length="240" mass="26285">MSDWTRIAAHQEDDQRTGRTGNVNPHPISCARQCNTSIPLPVPVHYSLPLPWASSPSASSVIILPSHPVHPHPGSSSNGIGVQGSSALDAPPLLPIARFVCIVLPCFCPLIPPRMQRSCSATKFDPENSRRSRQKSPQPSPISPPMHLPIVAEPRSPLVGPTTSIGNQVMTTNPRLHIVARVASHTYPKHGPHCPPSPPLTAEQDHGKERQNDRETERQRDRDRERKTGPSDLRTNPPSR</sequence>
<accession>A0A319DP69</accession>
<protein>
    <submittedName>
        <fullName evidence="2">Uncharacterized protein</fullName>
    </submittedName>
</protein>
<evidence type="ECO:0000313" key="2">
    <source>
        <dbReference type="EMBL" id="PYH99366.1"/>
    </source>
</evidence>
<dbReference type="AlphaFoldDB" id="A0A319DP69"/>
<evidence type="ECO:0000256" key="1">
    <source>
        <dbReference type="SAM" id="MobiDB-lite"/>
    </source>
</evidence>
<proteinExistence type="predicted"/>
<organism evidence="2 3">
    <name type="scientific">Aspergillus ellipticus CBS 707.79</name>
    <dbReference type="NCBI Taxonomy" id="1448320"/>
    <lineage>
        <taxon>Eukaryota</taxon>
        <taxon>Fungi</taxon>
        <taxon>Dikarya</taxon>
        <taxon>Ascomycota</taxon>
        <taxon>Pezizomycotina</taxon>
        <taxon>Eurotiomycetes</taxon>
        <taxon>Eurotiomycetidae</taxon>
        <taxon>Eurotiales</taxon>
        <taxon>Aspergillaceae</taxon>
        <taxon>Aspergillus</taxon>
        <taxon>Aspergillus subgen. Circumdati</taxon>
    </lineage>
</organism>
<dbReference type="VEuPathDB" id="FungiDB:BO71DRAFT_223087"/>
<keyword evidence="3" id="KW-1185">Reference proteome</keyword>
<gene>
    <name evidence="2" type="ORF">BO71DRAFT_223087</name>
</gene>
<name>A0A319DP69_9EURO</name>
<evidence type="ECO:0000313" key="3">
    <source>
        <dbReference type="Proteomes" id="UP000247810"/>
    </source>
</evidence>
<dbReference type="Proteomes" id="UP000247810">
    <property type="component" value="Unassembled WGS sequence"/>
</dbReference>
<feature type="region of interest" description="Disordered" evidence="1">
    <location>
        <begin position="121"/>
        <end position="168"/>
    </location>
</feature>
<feature type="region of interest" description="Disordered" evidence="1">
    <location>
        <begin position="186"/>
        <end position="240"/>
    </location>
</feature>
<dbReference type="EMBL" id="KZ825803">
    <property type="protein sequence ID" value="PYH99366.1"/>
    <property type="molecule type" value="Genomic_DNA"/>
</dbReference>
<feature type="region of interest" description="Disordered" evidence="1">
    <location>
        <begin position="1"/>
        <end position="25"/>
    </location>
</feature>
<reference evidence="2 3" key="1">
    <citation type="submission" date="2018-02" db="EMBL/GenBank/DDBJ databases">
        <title>The genomes of Aspergillus section Nigri reveals drivers in fungal speciation.</title>
        <authorList>
            <consortium name="DOE Joint Genome Institute"/>
            <person name="Vesth T.C."/>
            <person name="Nybo J."/>
            <person name="Theobald S."/>
            <person name="Brandl J."/>
            <person name="Frisvad J.C."/>
            <person name="Nielsen K.F."/>
            <person name="Lyhne E.K."/>
            <person name="Kogle M.E."/>
            <person name="Kuo A."/>
            <person name="Riley R."/>
            <person name="Clum A."/>
            <person name="Nolan M."/>
            <person name="Lipzen A."/>
            <person name="Salamov A."/>
            <person name="Henrissat B."/>
            <person name="Wiebenga A."/>
            <person name="De vries R.P."/>
            <person name="Grigoriev I.V."/>
            <person name="Mortensen U.H."/>
            <person name="Andersen M.R."/>
            <person name="Baker S.E."/>
        </authorList>
    </citation>
    <scope>NUCLEOTIDE SEQUENCE [LARGE SCALE GENOMIC DNA]</scope>
    <source>
        <strain evidence="2 3">CBS 707.79</strain>
    </source>
</reference>
<feature type="compositionally biased region" description="Basic and acidic residues" evidence="1">
    <location>
        <begin position="203"/>
        <end position="229"/>
    </location>
</feature>